<evidence type="ECO:0000313" key="6">
    <source>
        <dbReference type="Proteomes" id="UP000057737"/>
    </source>
</evidence>
<dbReference type="GO" id="GO:0016705">
    <property type="term" value="F:oxidoreductase activity, acting on paired donors, with incorporation or reduction of molecular oxygen"/>
    <property type="evidence" value="ECO:0007669"/>
    <property type="project" value="InterPro"/>
</dbReference>
<gene>
    <name evidence="5" type="ORF">AS156_18870</name>
</gene>
<dbReference type="PANTHER" id="PTHR30137:SF8">
    <property type="entry name" value="BLR5498 PROTEIN"/>
    <property type="match status" value="1"/>
</dbReference>
<organism evidence="5 6">
    <name type="scientific">Bradyrhizobium macuxiense</name>
    <dbReference type="NCBI Taxonomy" id="1755647"/>
    <lineage>
        <taxon>Bacteria</taxon>
        <taxon>Pseudomonadati</taxon>
        <taxon>Pseudomonadota</taxon>
        <taxon>Alphaproteobacteria</taxon>
        <taxon>Hyphomicrobiales</taxon>
        <taxon>Nitrobacteraceae</taxon>
        <taxon>Bradyrhizobium</taxon>
    </lineage>
</organism>
<dbReference type="AlphaFoldDB" id="A0A120FJ48"/>
<dbReference type="InterPro" id="IPR050766">
    <property type="entry name" value="Bact_Lucif_Oxidored"/>
</dbReference>
<keyword evidence="2" id="KW-0503">Monooxygenase</keyword>
<sequence length="378" mass="42044">MREPCVSVDARSTAGSDPSRINQYTRGQEDYVLIKPWIFEFLQIPNLSEADISPETISAVFDEGFKLWLEAEKLGFEGIFFSEHHFGLSYSPSPNLLIAAIARHTTRLRLGTMGLVVPFYEPWRIVEELTMLDHLTNGRIEVGFAAGVPQELSRLGVGMEEARERFNEALEILDAALERHAIEHKGKYWKFDNLNLLPNKFLQSSPPKWTTVISATSARKSAQRQSKICTGFHSVVDVKELFDAYRDESAKFGFAVGPDQIAIRRNVCVSRDEAEAREESRAAKAAVLKVVAGDPRVAARTSSLLDAPKAGSGFTLHDDDYIAGTSAQVAEQIIEQCRACGAGHFLSILGRSLGPRHRENFILFGEEVVPRLRRAQVG</sequence>
<evidence type="ECO:0000259" key="4">
    <source>
        <dbReference type="Pfam" id="PF00296"/>
    </source>
</evidence>
<keyword evidence="1" id="KW-0560">Oxidoreductase</keyword>
<proteinExistence type="predicted"/>
<dbReference type="Pfam" id="PF00296">
    <property type="entry name" value="Bac_luciferase"/>
    <property type="match status" value="1"/>
</dbReference>
<evidence type="ECO:0000256" key="3">
    <source>
        <dbReference type="SAM" id="MobiDB-lite"/>
    </source>
</evidence>
<evidence type="ECO:0000256" key="2">
    <source>
        <dbReference type="ARBA" id="ARBA00023033"/>
    </source>
</evidence>
<dbReference type="EMBL" id="LNCU01000107">
    <property type="protein sequence ID" value="KWV48529.1"/>
    <property type="molecule type" value="Genomic_DNA"/>
</dbReference>
<feature type="region of interest" description="Disordered" evidence="3">
    <location>
        <begin position="1"/>
        <end position="20"/>
    </location>
</feature>
<dbReference type="GO" id="GO:0004497">
    <property type="term" value="F:monooxygenase activity"/>
    <property type="evidence" value="ECO:0007669"/>
    <property type="project" value="UniProtKB-KW"/>
</dbReference>
<dbReference type="GO" id="GO:0005829">
    <property type="term" value="C:cytosol"/>
    <property type="evidence" value="ECO:0007669"/>
    <property type="project" value="TreeGrafter"/>
</dbReference>
<comment type="caution">
    <text evidence="5">The sequence shown here is derived from an EMBL/GenBank/DDBJ whole genome shotgun (WGS) entry which is preliminary data.</text>
</comment>
<accession>A0A120FJ48</accession>
<feature type="domain" description="Luciferase-like" evidence="4">
    <location>
        <begin position="59"/>
        <end position="337"/>
    </location>
</feature>
<reference evidence="5 6" key="1">
    <citation type="submission" date="2015-11" db="EMBL/GenBank/DDBJ databases">
        <title>Draft Genome Sequence of the Strain BR 10303 (Bradyrhizobium sp.) isolated from nodules of Centrolobium paraense.</title>
        <authorList>
            <person name="Zelli J.E."/>
            <person name="Simoes-Araujo J.L."/>
            <person name="Barauna A.C."/>
            <person name="Silva K."/>
        </authorList>
    </citation>
    <scope>NUCLEOTIDE SEQUENCE [LARGE SCALE GENOMIC DNA]</scope>
    <source>
        <strain evidence="5 6">BR 10303</strain>
    </source>
</reference>
<protein>
    <recommendedName>
        <fullName evidence="4">Luciferase-like domain-containing protein</fullName>
    </recommendedName>
</protein>
<name>A0A120FJ48_9BRAD</name>
<dbReference type="InterPro" id="IPR011251">
    <property type="entry name" value="Luciferase-like_dom"/>
</dbReference>
<dbReference type="SUPFAM" id="SSF51679">
    <property type="entry name" value="Bacterial luciferase-like"/>
    <property type="match status" value="1"/>
</dbReference>
<evidence type="ECO:0000313" key="5">
    <source>
        <dbReference type="EMBL" id="KWV48529.1"/>
    </source>
</evidence>
<keyword evidence="6" id="KW-1185">Reference proteome</keyword>
<evidence type="ECO:0000256" key="1">
    <source>
        <dbReference type="ARBA" id="ARBA00023002"/>
    </source>
</evidence>
<dbReference type="Proteomes" id="UP000057737">
    <property type="component" value="Unassembled WGS sequence"/>
</dbReference>
<dbReference type="PANTHER" id="PTHR30137">
    <property type="entry name" value="LUCIFERASE-LIKE MONOOXYGENASE"/>
    <property type="match status" value="1"/>
</dbReference>
<dbReference type="InterPro" id="IPR036661">
    <property type="entry name" value="Luciferase-like_sf"/>
</dbReference>
<dbReference type="Gene3D" id="3.20.20.30">
    <property type="entry name" value="Luciferase-like domain"/>
    <property type="match status" value="1"/>
</dbReference>